<evidence type="ECO:0000313" key="2">
    <source>
        <dbReference type="EMBL" id="SEQ99633.1"/>
    </source>
</evidence>
<dbReference type="RefSeq" id="WP_091455419.1">
    <property type="nucleotide sequence ID" value="NZ_FOGD01000003.1"/>
</dbReference>
<evidence type="ECO:0000256" key="1">
    <source>
        <dbReference type="SAM" id="SignalP"/>
    </source>
</evidence>
<dbReference type="AlphaFoldDB" id="A0A1H9KL89"/>
<proteinExistence type="predicted"/>
<keyword evidence="3" id="KW-1185">Reference proteome</keyword>
<dbReference type="STRING" id="180197.SAMN02982919_01585"/>
<keyword evidence="1" id="KW-0732">Signal</keyword>
<name>A0A1H9KL89_9BURK</name>
<accession>A0A1H9KL89</accession>
<reference evidence="2 3" key="1">
    <citation type="submission" date="2016-10" db="EMBL/GenBank/DDBJ databases">
        <authorList>
            <person name="de Groot N.N."/>
        </authorList>
    </citation>
    <scope>NUCLEOTIDE SEQUENCE [LARGE SCALE GENOMIC DNA]</scope>
    <source>
        <strain evidence="2 3">ATCC 35958</strain>
    </source>
</reference>
<feature type="chain" id="PRO_5011497682" evidence="1">
    <location>
        <begin position="27"/>
        <end position="106"/>
    </location>
</feature>
<protein>
    <submittedName>
        <fullName evidence="2">Uncharacterized protein</fullName>
    </submittedName>
</protein>
<dbReference type="Proteomes" id="UP000199766">
    <property type="component" value="Unassembled WGS sequence"/>
</dbReference>
<dbReference type="OrthoDB" id="8563588at2"/>
<sequence length="106" mass="11365">MRCTHAKPFLLLVSLSVGFVASATWAQTSQRTRIQGNTEINATTENMTAIATGENNVAKNRVGVVQGEKRGNTRINVVTKNITTITSGRNKKACTNIGGIVSDECK</sequence>
<organism evidence="2 3">
    <name type="scientific">Giesbergeria anulus</name>
    <dbReference type="NCBI Taxonomy" id="180197"/>
    <lineage>
        <taxon>Bacteria</taxon>
        <taxon>Pseudomonadati</taxon>
        <taxon>Pseudomonadota</taxon>
        <taxon>Betaproteobacteria</taxon>
        <taxon>Burkholderiales</taxon>
        <taxon>Comamonadaceae</taxon>
        <taxon>Giesbergeria</taxon>
    </lineage>
</organism>
<gene>
    <name evidence="2" type="ORF">SAMN02982919_01585</name>
</gene>
<feature type="signal peptide" evidence="1">
    <location>
        <begin position="1"/>
        <end position="26"/>
    </location>
</feature>
<dbReference type="EMBL" id="FOGD01000003">
    <property type="protein sequence ID" value="SEQ99633.1"/>
    <property type="molecule type" value="Genomic_DNA"/>
</dbReference>
<evidence type="ECO:0000313" key="3">
    <source>
        <dbReference type="Proteomes" id="UP000199766"/>
    </source>
</evidence>